<dbReference type="Gene3D" id="3.40.50.300">
    <property type="entry name" value="P-loop containing nucleotide triphosphate hydrolases"/>
    <property type="match status" value="6"/>
</dbReference>
<evidence type="ECO:0000256" key="9">
    <source>
        <dbReference type="ARBA" id="ARBA00023125"/>
    </source>
</evidence>
<evidence type="ECO:0000256" key="14">
    <source>
        <dbReference type="SAM" id="MobiDB-lite"/>
    </source>
</evidence>
<dbReference type="Gene3D" id="1.20.1580.10">
    <property type="entry name" value="ABC transporter ATPase like domain"/>
    <property type="match status" value="6"/>
</dbReference>
<feature type="domain" description="ABC transporter" evidence="15">
    <location>
        <begin position="1224"/>
        <end position="1543"/>
    </location>
</feature>
<organism evidence="16 17">
    <name type="scientific">Tenggerimyces flavus</name>
    <dbReference type="NCBI Taxonomy" id="1708749"/>
    <lineage>
        <taxon>Bacteria</taxon>
        <taxon>Bacillati</taxon>
        <taxon>Actinomycetota</taxon>
        <taxon>Actinomycetes</taxon>
        <taxon>Propionibacteriales</taxon>
        <taxon>Nocardioidaceae</taxon>
        <taxon>Tenggerimyces</taxon>
    </lineage>
</organism>
<keyword evidence="8" id="KW-0267">Excision nuclease</keyword>
<keyword evidence="10" id="KW-0234">DNA repair</keyword>
<comment type="caution">
    <text evidence="16">The sequence shown here is derived from an EMBL/GenBank/DDBJ whole genome shotgun (WGS) entry which is preliminary data.</text>
</comment>
<dbReference type="PROSITE" id="PS50893">
    <property type="entry name" value="ABC_TRANSPORTER_2"/>
    <property type="match status" value="2"/>
</dbReference>
<proteinExistence type="inferred from homology"/>
<reference evidence="17" key="1">
    <citation type="journal article" date="2019" name="Int. J. Syst. Evol. Microbiol.">
        <title>The Global Catalogue of Microorganisms (GCM) 10K type strain sequencing project: providing services to taxonomists for standard genome sequencing and annotation.</title>
        <authorList>
            <consortium name="The Broad Institute Genomics Platform"/>
            <consortium name="The Broad Institute Genome Sequencing Center for Infectious Disease"/>
            <person name="Wu L."/>
            <person name="Ma J."/>
        </authorList>
    </citation>
    <scope>NUCLEOTIDE SEQUENCE [LARGE SCALE GENOMIC DNA]</scope>
    <source>
        <strain evidence="17">CGMCC 4.7241</strain>
    </source>
</reference>
<feature type="region of interest" description="Disordered" evidence="14">
    <location>
        <begin position="1206"/>
        <end position="1236"/>
    </location>
</feature>
<evidence type="ECO:0000313" key="17">
    <source>
        <dbReference type="Proteomes" id="UP001595699"/>
    </source>
</evidence>
<evidence type="ECO:0000259" key="15">
    <source>
        <dbReference type="PROSITE" id="PS50893"/>
    </source>
</evidence>
<evidence type="ECO:0000256" key="8">
    <source>
        <dbReference type="ARBA" id="ARBA00022881"/>
    </source>
</evidence>
<dbReference type="PROSITE" id="PS00211">
    <property type="entry name" value="ABC_TRANSPORTER_1"/>
    <property type="match status" value="1"/>
</dbReference>
<evidence type="ECO:0000256" key="5">
    <source>
        <dbReference type="ARBA" id="ARBA00022763"/>
    </source>
</evidence>
<keyword evidence="17" id="KW-1185">Reference proteome</keyword>
<protein>
    <recommendedName>
        <fullName evidence="12">UvrABC system protein A</fullName>
    </recommendedName>
    <alternativeName>
        <fullName evidence="13">Excinuclease ABC subunit A</fullName>
    </alternativeName>
</protein>
<dbReference type="Gene3D" id="1.10.8.280">
    <property type="entry name" value="ABC transporter ATPase domain-like"/>
    <property type="match status" value="2"/>
</dbReference>
<evidence type="ECO:0000256" key="4">
    <source>
        <dbReference type="ARBA" id="ARBA00022741"/>
    </source>
</evidence>
<dbReference type="InterPro" id="IPR003439">
    <property type="entry name" value="ABC_transporter-like_ATP-bd"/>
</dbReference>
<gene>
    <name evidence="16" type="ORF">ACFOUW_31595</name>
</gene>
<keyword evidence="7 16" id="KW-0067">ATP-binding</keyword>
<dbReference type="Proteomes" id="UP001595699">
    <property type="component" value="Unassembled WGS sequence"/>
</dbReference>
<evidence type="ECO:0000256" key="13">
    <source>
        <dbReference type="ARBA" id="ARBA00042156"/>
    </source>
</evidence>
<evidence type="ECO:0000256" key="1">
    <source>
        <dbReference type="ARBA" id="ARBA00004496"/>
    </source>
</evidence>
<evidence type="ECO:0000256" key="11">
    <source>
        <dbReference type="ARBA" id="ARBA00038000"/>
    </source>
</evidence>
<comment type="subcellular location">
    <subcellularLocation>
        <location evidence="1">Cytoplasm</location>
    </subcellularLocation>
</comment>
<accession>A0ABV7YN27</accession>
<dbReference type="PANTHER" id="PTHR43152">
    <property type="entry name" value="UVRABC SYSTEM PROTEIN A"/>
    <property type="match status" value="1"/>
</dbReference>
<sequence>MSDLAIVIRGAAENTLRDVDVSFGRGVTAVVGVSGSGKSSLVFDTLFHEARRRFLETLSLSSPWSHLRPALVRAIDGLGPAVAVAQNVVNHNPNSTVATATGIHPFLRVLYASFAVRTCPRCGAEPGFVASGREQQLSWLRHFAGTSDNGFEVVVPLVRKAEGSHQRLLELLVEEFGAEAVEVDGNVWRRQRSKALRADVPHDIMLNLASVTPATGADELRRILDTGRELGSSQLVLRRPNGEAHQLSRIPLCPACGDRLPTLRPTDFRTGDVRGFRLGGLTLQEYLELSVSEAMAALSGFEVPSAAARPLEDVRVRLAALAAVELGYLPLDRTTPTLSRGEAQRLRLAVLLATPVEDLLHVLDEPTIGLSAEQVERLLRQFGRLRGPVVMVEHDRWAVAQADQVVELGPGGGRNGGAVTFRGSPAELWQSDTVTGQWFSGRATAPAPPRPAFGDDLGLLTVRGASANNLRGFDCAIPVGRLTVVTGPSGAGKSTFARNVVVGSLEAGEARGCTQLEGPGLRAITVDQSPIGRNPRSNPATYTGLASHVRNRFAKSTGLPASAFSFNRSDGACPTCSGMGAVELELPHLPSEWLTCETCDGQRFGRDVLEARIPLADGKHYAIAELYDSTIERAFELLSDDKKSAQILTHLIDIGLGYLTLGQPSPTLSGGEAQRVKLTKWLTRVRARDLILLDEPTTGLHPADLSRLTDILHRLVHRGCTVLVVEHHPDIVEVADWVIRLGPGGGPEGGRLLGAGTAGSVRQPVKQPRPRERPRRRPRSSPAISVVDATANNLDHVTVTFPKNAITAIVGRSGSGKSSLLTDVLAAEASRRLLECLSMYERQSVKEGPEAAVASVEGLGPTVTIEPDRNLWNPRRTVGTATDVSFHVGVLLAYAGTGGDGTFLPNHFSPQSYRAACLTCGGMGTVPEPRPERLIVNPAAPLCKGAMYSPGFFPHTYMSKPENGGYWMIQGLGQRYGFDPFETPWEQMTESARQAFLFGEPGAKGSIPDKSRWVGFFPVVDGWDQGGLYLDHLICPACEGGRLRPEFLAVRLAGANRHDLHRWPLVRVADVLDAVRIPGNTPSWVATSRTVVLRRLRFLAGVGLGYLHLDRGSATLSAGEAQRIKLASLLGADLSGMTVLLDEPTRGLHPREVDGLADSLCRLRDAGNTIVLVDHDPVLVSRADQTVVLGPAAGRDGGRVLQPASENARALVPTRRPTERTSPRRTPTGWMTVRSPSENNLTGADIGIALGVFAGICGVSGSGKSTLGIDIIARALAPSVLTTSVAMERVQPGAHDGIVGAPTRTVYSDQSRSGIQSPGQHLGVLAALRRAYAATVDAAELELTEKDLTPRCDACHGRGFIKQDMGFLPSITSPCDVCEATGYHYEARRLVVRGHSLPALESRTLAEVLELWLDVTGVARPLEVACSLGLGYLRLGQPSHSLSGGEAQRLKLTRELRKKNSKPTLFILDEPTVGLHPRDVASLRTALEELVDTGHSVLVIEHEPSLLAACDWLLELGPGAGPEGGQVVATGTPEQLAKAHTPTAPYLAEVLP</sequence>
<comment type="similarity">
    <text evidence="11">Belongs to the ABC transporter superfamily. UvrA family.</text>
</comment>
<evidence type="ECO:0000256" key="3">
    <source>
        <dbReference type="ARBA" id="ARBA00022737"/>
    </source>
</evidence>
<keyword evidence="9" id="KW-0238">DNA-binding</keyword>
<dbReference type="InterPro" id="IPR013815">
    <property type="entry name" value="ATP_grasp_subdomain_1"/>
</dbReference>
<evidence type="ECO:0000256" key="7">
    <source>
        <dbReference type="ARBA" id="ARBA00022840"/>
    </source>
</evidence>
<feature type="compositionally biased region" description="Gly residues" evidence="14">
    <location>
        <begin position="748"/>
        <end position="757"/>
    </location>
</feature>
<evidence type="ECO:0000256" key="12">
    <source>
        <dbReference type="ARBA" id="ARBA00039316"/>
    </source>
</evidence>
<keyword evidence="6" id="KW-0228">DNA excision</keyword>
<dbReference type="SMART" id="SM00382">
    <property type="entry name" value="AAA"/>
    <property type="match status" value="4"/>
</dbReference>
<keyword evidence="3" id="KW-0677">Repeat</keyword>
<dbReference type="PANTHER" id="PTHR43152:SF3">
    <property type="entry name" value="UVRABC SYSTEM PROTEIN A"/>
    <property type="match status" value="1"/>
</dbReference>
<evidence type="ECO:0000256" key="6">
    <source>
        <dbReference type="ARBA" id="ARBA00022769"/>
    </source>
</evidence>
<dbReference type="RefSeq" id="WP_205121204.1">
    <property type="nucleotide sequence ID" value="NZ_JAFBCM010000001.1"/>
</dbReference>
<dbReference type="SUPFAM" id="SSF52540">
    <property type="entry name" value="P-loop containing nucleoside triphosphate hydrolases"/>
    <property type="match status" value="4"/>
</dbReference>
<dbReference type="InterPro" id="IPR003593">
    <property type="entry name" value="AAA+_ATPase"/>
</dbReference>
<dbReference type="GO" id="GO:0005524">
    <property type="term" value="F:ATP binding"/>
    <property type="evidence" value="ECO:0007669"/>
    <property type="project" value="UniProtKB-KW"/>
</dbReference>
<dbReference type="Gene3D" id="3.30.1490.20">
    <property type="entry name" value="ATP-grasp fold, A domain"/>
    <property type="match status" value="2"/>
</dbReference>
<evidence type="ECO:0000256" key="2">
    <source>
        <dbReference type="ARBA" id="ARBA00022490"/>
    </source>
</evidence>
<keyword evidence="5" id="KW-0227">DNA damage</keyword>
<feature type="domain" description="ABC transporter" evidence="15">
    <location>
        <begin position="452"/>
        <end position="768"/>
    </location>
</feature>
<dbReference type="InterPro" id="IPR017871">
    <property type="entry name" value="ABC_transporter-like_CS"/>
</dbReference>
<feature type="region of interest" description="Disordered" evidence="14">
    <location>
        <begin position="748"/>
        <end position="783"/>
    </location>
</feature>
<evidence type="ECO:0000256" key="10">
    <source>
        <dbReference type="ARBA" id="ARBA00023204"/>
    </source>
</evidence>
<dbReference type="EMBL" id="JBHRZH010000037">
    <property type="protein sequence ID" value="MFC3765414.1"/>
    <property type="molecule type" value="Genomic_DNA"/>
</dbReference>
<dbReference type="InterPro" id="IPR027417">
    <property type="entry name" value="P-loop_NTPase"/>
</dbReference>
<name>A0ABV7YN27_9ACTN</name>
<keyword evidence="2" id="KW-0963">Cytoplasm</keyword>
<keyword evidence="4" id="KW-0547">Nucleotide-binding</keyword>
<evidence type="ECO:0000313" key="16">
    <source>
        <dbReference type="EMBL" id="MFC3765414.1"/>
    </source>
</evidence>